<evidence type="ECO:0000313" key="2">
    <source>
        <dbReference type="Proteomes" id="UP000298652"/>
    </source>
</evidence>
<dbReference type="EMBL" id="CM016556">
    <property type="protein sequence ID" value="TKW13735.1"/>
    <property type="molecule type" value="Genomic_DNA"/>
</dbReference>
<dbReference type="Proteomes" id="UP000298652">
    <property type="component" value="Chromosome 5"/>
</dbReference>
<accession>A0A4U6UFT9</accession>
<sequence length="53" mass="6291">MGNRCWMSRCHEFFLLAQLNRTLGRRERHLMEATPSGGEKSLRSTWPVQWLLC</sequence>
<name>A0A4U6UFT9_SETVI</name>
<reference evidence="1" key="1">
    <citation type="submission" date="2019-03" db="EMBL/GenBank/DDBJ databases">
        <title>WGS assembly of Setaria viridis.</title>
        <authorList>
            <person name="Huang P."/>
            <person name="Jenkins J."/>
            <person name="Grimwood J."/>
            <person name="Barry K."/>
            <person name="Healey A."/>
            <person name="Mamidi S."/>
            <person name="Sreedasyam A."/>
            <person name="Shu S."/>
            <person name="Feldman M."/>
            <person name="Wu J."/>
            <person name="Yu Y."/>
            <person name="Chen C."/>
            <person name="Johnson J."/>
            <person name="Rokhsar D."/>
            <person name="Baxter I."/>
            <person name="Schmutz J."/>
            <person name="Brutnell T."/>
            <person name="Kellogg E."/>
        </authorList>
    </citation>
    <scope>NUCLEOTIDE SEQUENCE [LARGE SCALE GENOMIC DNA]</scope>
</reference>
<keyword evidence="2" id="KW-1185">Reference proteome</keyword>
<organism evidence="1 2">
    <name type="scientific">Setaria viridis</name>
    <name type="common">Green bristlegrass</name>
    <name type="synonym">Setaria italica subsp. viridis</name>
    <dbReference type="NCBI Taxonomy" id="4556"/>
    <lineage>
        <taxon>Eukaryota</taxon>
        <taxon>Viridiplantae</taxon>
        <taxon>Streptophyta</taxon>
        <taxon>Embryophyta</taxon>
        <taxon>Tracheophyta</taxon>
        <taxon>Spermatophyta</taxon>
        <taxon>Magnoliopsida</taxon>
        <taxon>Liliopsida</taxon>
        <taxon>Poales</taxon>
        <taxon>Poaceae</taxon>
        <taxon>PACMAD clade</taxon>
        <taxon>Panicoideae</taxon>
        <taxon>Panicodae</taxon>
        <taxon>Paniceae</taxon>
        <taxon>Cenchrinae</taxon>
        <taxon>Setaria</taxon>
    </lineage>
</organism>
<proteinExistence type="predicted"/>
<dbReference type="AlphaFoldDB" id="A0A4U6UFT9"/>
<evidence type="ECO:0000313" key="1">
    <source>
        <dbReference type="EMBL" id="TKW13735.1"/>
    </source>
</evidence>
<gene>
    <name evidence="1" type="ORF">SEVIR_5G120366v2</name>
</gene>
<protein>
    <submittedName>
        <fullName evidence="1">Uncharacterized protein</fullName>
    </submittedName>
</protein>
<dbReference type="Gramene" id="TKW13735">
    <property type="protein sequence ID" value="TKW13735"/>
    <property type="gene ID" value="SEVIR_5G120366v2"/>
</dbReference>